<dbReference type="Gene3D" id="1.10.10.10">
    <property type="entry name" value="Winged helix-like DNA-binding domain superfamily/Winged helix DNA-binding domain"/>
    <property type="match status" value="1"/>
</dbReference>
<dbReference type="CDD" id="cd05466">
    <property type="entry name" value="PBP2_LTTR_substrate"/>
    <property type="match status" value="1"/>
</dbReference>
<dbReference type="EMBL" id="JAMTCO010000006">
    <property type="protein sequence ID" value="MCP2270106.1"/>
    <property type="molecule type" value="Genomic_DNA"/>
</dbReference>
<dbReference type="InterPro" id="IPR036388">
    <property type="entry name" value="WH-like_DNA-bd_sf"/>
</dbReference>
<evidence type="ECO:0000256" key="4">
    <source>
        <dbReference type="ARBA" id="ARBA00023163"/>
    </source>
</evidence>
<dbReference type="Proteomes" id="UP001205185">
    <property type="component" value="Unassembled WGS sequence"/>
</dbReference>
<evidence type="ECO:0000313" key="7">
    <source>
        <dbReference type="Proteomes" id="UP001205185"/>
    </source>
</evidence>
<dbReference type="SUPFAM" id="SSF46785">
    <property type="entry name" value="Winged helix' DNA-binding domain"/>
    <property type="match status" value="1"/>
</dbReference>
<dbReference type="Pfam" id="PF03466">
    <property type="entry name" value="LysR_substrate"/>
    <property type="match status" value="1"/>
</dbReference>
<dbReference type="InterPro" id="IPR005119">
    <property type="entry name" value="LysR_subst-bd"/>
</dbReference>
<evidence type="ECO:0000256" key="3">
    <source>
        <dbReference type="ARBA" id="ARBA00023125"/>
    </source>
</evidence>
<evidence type="ECO:0000259" key="5">
    <source>
        <dbReference type="PROSITE" id="PS50931"/>
    </source>
</evidence>
<keyword evidence="7" id="KW-1185">Reference proteome</keyword>
<dbReference type="PANTHER" id="PTHR30346:SF30">
    <property type="entry name" value="SMALL NEUTRAL PROTEASE REGULATORY PROTEIN"/>
    <property type="match status" value="1"/>
</dbReference>
<dbReference type="Pfam" id="PF00126">
    <property type="entry name" value="HTH_1"/>
    <property type="match status" value="1"/>
</dbReference>
<dbReference type="InterPro" id="IPR000847">
    <property type="entry name" value="LysR_HTH_N"/>
</dbReference>
<keyword evidence="2" id="KW-0805">Transcription regulation</keyword>
<dbReference type="RefSeq" id="WP_253887093.1">
    <property type="nucleotide sequence ID" value="NZ_BAAAVB010000013.1"/>
</dbReference>
<evidence type="ECO:0000256" key="2">
    <source>
        <dbReference type="ARBA" id="ARBA00023015"/>
    </source>
</evidence>
<dbReference type="Gene3D" id="3.40.190.10">
    <property type="entry name" value="Periplasmic binding protein-like II"/>
    <property type="match status" value="2"/>
</dbReference>
<dbReference type="PROSITE" id="PS50931">
    <property type="entry name" value="HTH_LYSR"/>
    <property type="match status" value="1"/>
</dbReference>
<dbReference type="PANTHER" id="PTHR30346">
    <property type="entry name" value="TRANSCRIPTIONAL DUAL REGULATOR HCAR-RELATED"/>
    <property type="match status" value="1"/>
</dbReference>
<dbReference type="InterPro" id="IPR036390">
    <property type="entry name" value="WH_DNA-bd_sf"/>
</dbReference>
<comment type="caution">
    <text evidence="6">The sequence shown here is derived from an EMBL/GenBank/DDBJ whole genome shotgun (WGS) entry which is preliminary data.</text>
</comment>
<reference evidence="6 7" key="1">
    <citation type="submission" date="2022-06" db="EMBL/GenBank/DDBJ databases">
        <title>Genomic Encyclopedia of Archaeal and Bacterial Type Strains, Phase II (KMG-II): from individual species to whole genera.</title>
        <authorList>
            <person name="Goeker M."/>
        </authorList>
    </citation>
    <scope>NUCLEOTIDE SEQUENCE [LARGE SCALE GENOMIC DNA]</scope>
    <source>
        <strain evidence="6 7">DSM 44255</strain>
    </source>
</reference>
<organism evidence="6 7">
    <name type="scientific">Actinokineospora diospyrosa</name>
    <dbReference type="NCBI Taxonomy" id="103728"/>
    <lineage>
        <taxon>Bacteria</taxon>
        <taxon>Bacillati</taxon>
        <taxon>Actinomycetota</taxon>
        <taxon>Actinomycetes</taxon>
        <taxon>Pseudonocardiales</taxon>
        <taxon>Pseudonocardiaceae</taxon>
        <taxon>Actinokineospora</taxon>
    </lineage>
</organism>
<feature type="domain" description="HTH lysR-type" evidence="5">
    <location>
        <begin position="1"/>
        <end position="60"/>
    </location>
</feature>
<keyword evidence="3 6" id="KW-0238">DNA-binding</keyword>
<sequence>MDLEIRHLRALAAIADSGSLSRAATVLGISQPSLTTLLQRVERAVGGRLFERSRTGMAPTALGERVLRRTRPLLAELTAISADLAGPGEVGAVRIGSVHMECVTVLYEHLDQALPEAEVTFTVEPSCTELVQSLVRDGLDLAVLAVSEGQDVPIAPELGHRVVVPRVPVFVALSAEHRLAKAAEISLAELADEAWINPPGPEDGALASFRAAARRAGFTPRIRFEVPSGGGRGLIAAARAVQLVEPTSPGVPGIAVRPLVGDPMRMRLSLVWHRHRIGRDQVDRAYRAVASVYTRYALASPAFRPWWERHREVHPLVE</sequence>
<comment type="similarity">
    <text evidence="1">Belongs to the LysR transcriptional regulatory family.</text>
</comment>
<evidence type="ECO:0000256" key="1">
    <source>
        <dbReference type="ARBA" id="ARBA00009437"/>
    </source>
</evidence>
<dbReference type="GO" id="GO:0003677">
    <property type="term" value="F:DNA binding"/>
    <property type="evidence" value="ECO:0007669"/>
    <property type="project" value="UniProtKB-KW"/>
</dbReference>
<protein>
    <submittedName>
        <fullName evidence="6">DNA-binding transcriptional regulator, LysR family</fullName>
    </submittedName>
</protein>
<dbReference type="PRINTS" id="PR00039">
    <property type="entry name" value="HTHLYSR"/>
</dbReference>
<dbReference type="SUPFAM" id="SSF53850">
    <property type="entry name" value="Periplasmic binding protein-like II"/>
    <property type="match status" value="1"/>
</dbReference>
<evidence type="ECO:0000313" key="6">
    <source>
        <dbReference type="EMBL" id="MCP2270106.1"/>
    </source>
</evidence>
<name>A0ABT1ICL6_9PSEU</name>
<gene>
    <name evidence="6" type="ORF">LV75_002607</name>
</gene>
<proteinExistence type="inferred from homology"/>
<keyword evidence="4" id="KW-0804">Transcription</keyword>
<accession>A0ABT1ICL6</accession>